<dbReference type="EMBL" id="WMZU01000030">
    <property type="protein sequence ID" value="MTS28578.1"/>
    <property type="molecule type" value="Genomic_DNA"/>
</dbReference>
<dbReference type="GeneID" id="42858206"/>
<dbReference type="Proteomes" id="UP000449193">
    <property type="component" value="Unassembled WGS sequence"/>
</dbReference>
<accession>A0A0D8IYQ4</accession>
<dbReference type="Gene3D" id="1.10.10.10">
    <property type="entry name" value="Winged helix-like DNA-binding domain superfamily/Winged helix DNA-binding domain"/>
    <property type="match status" value="1"/>
</dbReference>
<dbReference type="RefSeq" id="WP_082052321.1">
    <property type="nucleotide sequence ID" value="NZ_CAOJUJ010000025.1"/>
</dbReference>
<dbReference type="InterPro" id="IPR036388">
    <property type="entry name" value="WH-like_DNA-bd_sf"/>
</dbReference>
<protein>
    <submittedName>
        <fullName evidence="2">Helix-turn-helix domain-containing protein</fullName>
    </submittedName>
    <submittedName>
        <fullName evidence="1">Transcriptional regulator</fullName>
    </submittedName>
</protein>
<dbReference type="Pfam" id="PF13730">
    <property type="entry name" value="HTH_36"/>
    <property type="match status" value="1"/>
</dbReference>
<dbReference type="EMBL" id="WMZR01000032">
    <property type="protein sequence ID" value="MTS53070.1"/>
    <property type="molecule type" value="Genomic_DNA"/>
</dbReference>
<reference evidence="1" key="1">
    <citation type="submission" date="2015-02" db="EMBL/GenBank/DDBJ databases">
        <title>A novel member of the family Ruminococcaceae isolated from human feces.</title>
        <authorList>
            <person name="Shkoporov A.N."/>
            <person name="Chaplin A.V."/>
            <person name="Motuzova O.V."/>
            <person name="Kafarskaia L.I."/>
            <person name="Khokhlova E.V."/>
            <person name="Efimov B.A."/>
        </authorList>
    </citation>
    <scope>NUCLEOTIDE SEQUENCE [LARGE SCALE GENOMIC DNA]</scope>
    <source>
        <strain evidence="1">585-1</strain>
    </source>
</reference>
<evidence type="ECO:0000313" key="5">
    <source>
        <dbReference type="Proteomes" id="UP000449193"/>
    </source>
</evidence>
<gene>
    <name evidence="3" type="ORF">GMD52_16260</name>
    <name evidence="2" type="ORF">GMD59_14975</name>
    <name evidence="1" type="ORF">TQ39_16810</name>
</gene>
<dbReference type="InterPro" id="IPR036390">
    <property type="entry name" value="WH_DNA-bd_sf"/>
</dbReference>
<sequence length="86" mass="10009">MSGWFDTIWADDLPSRAVTVYMYLRSRADREGKCFPSVRTISRDTKLSMSTVRRALDDLVNTGYIQKQPRWRANGAKSSNQYVFRI</sequence>
<evidence type="ECO:0000313" key="6">
    <source>
        <dbReference type="Proteomes" id="UP000472755"/>
    </source>
</evidence>
<reference evidence="5 6" key="2">
    <citation type="journal article" date="2019" name="Nat. Med.">
        <title>A library of human gut bacterial isolates paired with longitudinal multiomics data enables mechanistic microbiome research.</title>
        <authorList>
            <person name="Poyet M."/>
            <person name="Groussin M."/>
            <person name="Gibbons S.M."/>
            <person name="Avila-Pacheco J."/>
            <person name="Jiang X."/>
            <person name="Kearney S.M."/>
            <person name="Perrotta A.R."/>
            <person name="Berdy B."/>
            <person name="Zhao S."/>
            <person name="Lieberman T.D."/>
            <person name="Swanson P.K."/>
            <person name="Smith M."/>
            <person name="Roesemann S."/>
            <person name="Alexander J.E."/>
            <person name="Rich S.A."/>
            <person name="Livny J."/>
            <person name="Vlamakis H."/>
            <person name="Clish C."/>
            <person name="Bullock K."/>
            <person name="Deik A."/>
            <person name="Scott J."/>
            <person name="Pierce K.A."/>
            <person name="Xavier R.J."/>
            <person name="Alm E.J."/>
        </authorList>
    </citation>
    <scope>NUCLEOTIDE SEQUENCE [LARGE SCALE GENOMIC DNA]</scope>
    <source>
        <strain evidence="2 6">BIOML-A4</strain>
        <strain evidence="3 5">BIOML-A7</strain>
    </source>
</reference>
<comment type="caution">
    <text evidence="1">The sequence shown here is derived from an EMBL/GenBank/DDBJ whole genome shotgun (WGS) entry which is preliminary data.</text>
</comment>
<dbReference type="Proteomes" id="UP000472755">
    <property type="component" value="Unassembled WGS sequence"/>
</dbReference>
<evidence type="ECO:0000313" key="3">
    <source>
        <dbReference type="EMBL" id="MTS53070.1"/>
    </source>
</evidence>
<proteinExistence type="predicted"/>
<dbReference type="SUPFAM" id="SSF46785">
    <property type="entry name" value="Winged helix' DNA-binding domain"/>
    <property type="match status" value="1"/>
</dbReference>
<evidence type="ECO:0000313" key="1">
    <source>
        <dbReference type="EMBL" id="KJF38668.1"/>
    </source>
</evidence>
<evidence type="ECO:0000313" key="4">
    <source>
        <dbReference type="Proteomes" id="UP000032483"/>
    </source>
</evidence>
<keyword evidence="4" id="KW-1185">Reference proteome</keyword>
<dbReference type="Proteomes" id="UP000032483">
    <property type="component" value="Unassembled WGS sequence"/>
</dbReference>
<organism evidence="1 4">
    <name type="scientific">Ruthenibacterium lactatiformans</name>
    <dbReference type="NCBI Taxonomy" id="1550024"/>
    <lineage>
        <taxon>Bacteria</taxon>
        <taxon>Bacillati</taxon>
        <taxon>Bacillota</taxon>
        <taxon>Clostridia</taxon>
        <taxon>Eubacteriales</taxon>
        <taxon>Oscillospiraceae</taxon>
        <taxon>Ruthenibacterium</taxon>
    </lineage>
</organism>
<dbReference type="EMBL" id="JXXK01000034">
    <property type="protein sequence ID" value="KJF38668.1"/>
    <property type="molecule type" value="Genomic_DNA"/>
</dbReference>
<dbReference type="AlphaFoldDB" id="A0A0D8IYQ4"/>
<evidence type="ECO:0000313" key="2">
    <source>
        <dbReference type="EMBL" id="MTS28578.1"/>
    </source>
</evidence>
<name>A0A0D8IYQ4_9FIRM</name>